<dbReference type="GO" id="GO:0000812">
    <property type="term" value="C:Swr1 complex"/>
    <property type="evidence" value="ECO:0007669"/>
    <property type="project" value="TreeGrafter"/>
</dbReference>
<feature type="compositionally biased region" description="Acidic residues" evidence="11">
    <location>
        <begin position="453"/>
        <end position="477"/>
    </location>
</feature>
<dbReference type="SUPFAM" id="SSF51126">
    <property type="entry name" value="Pectin lyase-like"/>
    <property type="match status" value="1"/>
</dbReference>
<feature type="compositionally biased region" description="Low complexity" evidence="11">
    <location>
        <begin position="2394"/>
        <end position="2409"/>
    </location>
</feature>
<evidence type="ECO:0000256" key="5">
    <source>
        <dbReference type="ARBA" id="ARBA00022806"/>
    </source>
</evidence>
<dbReference type="GO" id="GO:0003677">
    <property type="term" value="F:DNA binding"/>
    <property type="evidence" value="ECO:0007669"/>
    <property type="project" value="UniProtKB-KW"/>
</dbReference>
<feature type="domain" description="WW" evidence="12">
    <location>
        <begin position="1748"/>
        <end position="1778"/>
    </location>
</feature>
<evidence type="ECO:0000256" key="3">
    <source>
        <dbReference type="ARBA" id="ARBA00022741"/>
    </source>
</evidence>
<feature type="region of interest" description="Disordered" evidence="11">
    <location>
        <begin position="1"/>
        <end position="25"/>
    </location>
</feature>
<feature type="compositionally biased region" description="Acidic residues" evidence="11">
    <location>
        <begin position="563"/>
        <end position="579"/>
    </location>
</feature>
<feature type="compositionally biased region" description="Acidic residues" evidence="11">
    <location>
        <begin position="728"/>
        <end position="742"/>
    </location>
</feature>
<reference evidence="16" key="1">
    <citation type="submission" date="2021-01" db="EMBL/GenBank/DDBJ databases">
        <authorList>
            <person name="Corre E."/>
            <person name="Pelletier E."/>
            <person name="Niang G."/>
            <person name="Scheremetjew M."/>
            <person name="Finn R."/>
            <person name="Kale V."/>
            <person name="Holt S."/>
            <person name="Cochrane G."/>
            <person name="Meng A."/>
            <person name="Brown T."/>
            <person name="Cohen L."/>
        </authorList>
    </citation>
    <scope>NUCLEOTIDE SEQUENCE</scope>
    <source>
        <strain evidence="16">NY070348D</strain>
    </source>
</reference>
<feature type="compositionally biased region" description="Basic and acidic residues" evidence="11">
    <location>
        <begin position="599"/>
        <end position="613"/>
    </location>
</feature>
<dbReference type="Pfam" id="PF00271">
    <property type="entry name" value="Helicase_C"/>
    <property type="match status" value="1"/>
</dbReference>
<gene>
    <name evidence="16" type="ORF">QSP1433_LOCUS11458</name>
</gene>
<organism evidence="16">
    <name type="scientific">Mucochytrium quahogii</name>
    <dbReference type="NCBI Taxonomy" id="96639"/>
    <lineage>
        <taxon>Eukaryota</taxon>
        <taxon>Sar</taxon>
        <taxon>Stramenopiles</taxon>
        <taxon>Bigyra</taxon>
        <taxon>Labyrinthulomycetes</taxon>
        <taxon>Thraustochytrida</taxon>
        <taxon>Thraustochytriidae</taxon>
        <taxon>Mucochytrium</taxon>
    </lineage>
</organism>
<dbReference type="InterPro" id="IPR050520">
    <property type="entry name" value="INO80/SWR1_helicase"/>
</dbReference>
<dbReference type="InterPro" id="IPR000330">
    <property type="entry name" value="SNF2_N"/>
</dbReference>
<evidence type="ECO:0000259" key="14">
    <source>
        <dbReference type="PROSITE" id="PS51194"/>
    </source>
</evidence>
<feature type="compositionally biased region" description="Basic residues" evidence="11">
    <location>
        <begin position="1"/>
        <end position="12"/>
    </location>
</feature>
<sequence length="2423" mass="273659">MGKGRSIKKKKAPGNAKLTKQGSFAKVPSPKAKLEDISGLNYEELLERKDRFSARLEKMGGAVQNIRVGKAQDVVEKTKAHWDYLLSEMNWMAKDFKTERKWKEQQQRKLAKSAVRAFEKFYDQDLATSKHMKRKAKQVCTIIAREVKSFWEKVDRIVTYKHKTEYQAKQQAAMDKHLNYLVGQTERYSNLLAKKLKDKADDDEESEEGEQGGEDKSSNGDDMMVNSMVDEASVLTSNVTADSENDEDYDESAADVADDERTIVPSCETQPDQVEDELNTLKEEAQMSKEELLELYGYKVNNNEKVPEEVSGGDDAVDENKMSSEDENDWSGEDEQDDETTMDQACETKPDDVEDELDTLKKEAEMSKEELMKLYGVPDTKEINREGEDDSEGDENDWSGEDEQDDETTMDQACETKPNAVEEELDTLKKEAEMSKEELMKLYGVPENGVVNVEEDPGSEEDENEWSGEDEQDDETTMDQACETKPDEVEDELDTLKKEAEMSREELMKLYGVPVEAKNEGEEICDDEKGDATKACKSKTAPLEDEADTLKQETSMSKHVSEPSEDEKDWSGEEEQDDETTLKEEDCETKPTEIQGELDTLKREAEMSKEELMKLYGVPVAGESSASCNEDEGDHNTNVNQQPKLGDTLRDESPDGSDSERDWDGEEEYDDEGTMDQTDETKPDEVEDELNTLKKEAEMSREELMKLYGVPAESDNEMEVDKSKQVDDDSQTSNDEEGDDGLLQEGGIEAVAAARELAAQDKAGEAQLKYEVPFLMSKDLTLREYQRAGLDWLVSMFERNLNGILADEMGLGKTVQTISLLAHLASDRGVWGPHLIIVPTSVLLNWEIEIKKFCPGFKILTYYGSAKERKLKRTGWTKPNAFHICITSYQLAVQDANVLKRKKWFYLILDEAHNIKNFRSQRWQTLLNFNTKRRLLLTGTPLQNSLMELWSLMHFLMPHVFRSQSEFKYWFSNPMNAVVEGKGKVTAAQAAAARQEQNRHYAAVIKRLHTVIRPFLLRRLKVDVAKQLPGKFEHIVKIELSRRQRFLYEDFISRGSTRKALTSGGYLGMMSILMKLRMVCNHPDIFEPRVIESPFSMEPLQLATAALSYRVCNRIGRPKPLAGLELEFGPDRGFASRELEEPRGYLESKSDVSRVVELVPEKGALVEVLSSIEFDPKSSKLSLSPMAVHELNAELARLRKVRQVEHEQRVARVTNRNTKSEMLRFSPVYGRDLRQIVTLGSVAGSYNAATEAQVTKCKGKFLEPVATILQGTVLTLKERTRQCMDLIEHFVFITPKAITSAPVVSYFGKVPGEVTLQESKCHSANVNRLVHAYHSPRPDKPLSGALLHPAANRLSVAFPDKMLVQYDCGKLQVLARMLRKLQAEGHRVLIFTQMTKMLDILEIFLNIHGYKYFRLDGSTKVDARQRMMEKFNRDPRIFTFILSTRSGGLGINLTGADTVIFYDSDWNPSMDAQAQDRAHRIGQTRDVHIYRLICEHTIEENILTKANQKRHLNKLSVEDGQFTVTSFLQSGGNIKDLLGVEAQKADMELEEISKAASQREIEEAMAAAEDDSDKIAAKRATEEAREDMNEFDESVPFRTTSPVNVDPDKPATPVNTGAATPMNVEGGKTKGDADSANGTADNTLLTADQFESLEKQLNAVERYAISFRTYWSPAINSIVAHLQLKELEEAQHRTWEMERLEQEREEMEDQDAEELIQAMDGEKFDVTQYNKARTKISEARRHKLLAGSAWEKGVCKTTGRHFYWSKDENETTWDKPLILTALAEQRTAKRIKWRKLPMNILIRLFRLAETPKERVVWGKVCKKWSEALKSKELFLWVDNATDLAQRIPVGVKTFKNDWMTIGTWVEALYLEGEVWYPAMICNVHGDGTYDVMYTDGYVEKGLRRSLLRIDSGYRYTFVRPEDPNLAPYGVFNKHHSSGLGCGVIPPQPRRFTSVSRALEVAQEGDVVVLRAGLHKVEASLEFNKGIKFIGEYALAKALGEIERVTLTISGEREPVPGNEHVFPKKMKRVNSKSSIVSQAPPSVLPPPPVEVIGIEARDKDFLEDRQREKELEEKSCTTDVQVRSPMANSKRMENKRRILWTYKQSTAVECCHSGASMLTVNTNREDIILEGVAFFHASPTPVAKPDDKSGVLVQGDSACWFRDCTITNLHGKGSCVTVDGVGVICAVTHSVLCSAPESGIRQICGSTFLLDSEVCSNGKSGVLVQSGVLFLKRAHIFGNAGSAVELGSEHVHVEIVGNDLRGNKDAITGRTSDNSHVLNENNLIEDEDEYFEEDPWELAHTQYDRRRAKKEEIAKKRAAELQKLRRAKKKRKMSESSAAESAGKQKRSPSNGGNSPIARKKRPLPSEIRTVDSKSFEPVKKGRPRRSPARTTEETSPSSETSSRRGSPRFQEGVTSRTRRSRK</sequence>
<evidence type="ECO:0000313" key="16">
    <source>
        <dbReference type="EMBL" id="CAD9692732.1"/>
    </source>
</evidence>
<dbReference type="SMART" id="SM00490">
    <property type="entry name" value="HELICc"/>
    <property type="match status" value="1"/>
</dbReference>
<keyword evidence="8" id="KW-0238">DNA-binding</keyword>
<feature type="region of interest" description="Disordered" evidence="11">
    <location>
        <begin position="197"/>
        <end position="275"/>
    </location>
</feature>
<dbReference type="Pfam" id="PF00176">
    <property type="entry name" value="SNF2-rel_dom"/>
    <property type="match status" value="1"/>
</dbReference>
<feature type="region of interest" description="Disordered" evidence="11">
    <location>
        <begin position="520"/>
        <end position="691"/>
    </location>
</feature>
<feature type="compositionally biased region" description="Basic and acidic residues" evidence="11">
    <location>
        <begin position="647"/>
        <end position="662"/>
    </location>
</feature>
<feature type="compositionally biased region" description="Acidic residues" evidence="11">
    <location>
        <begin position="325"/>
        <end position="341"/>
    </location>
</feature>
<dbReference type="InterPro" id="IPR038718">
    <property type="entry name" value="SNF2-like_sf"/>
</dbReference>
<feature type="domain" description="Helicase ATP-binding" evidence="13">
    <location>
        <begin position="794"/>
        <end position="959"/>
    </location>
</feature>
<evidence type="ECO:0000256" key="2">
    <source>
        <dbReference type="ARBA" id="ARBA00009220"/>
    </source>
</evidence>
<keyword evidence="10" id="KW-0175">Coiled coil</keyword>
<feature type="compositionally biased region" description="Acidic residues" evidence="11">
    <location>
        <begin position="243"/>
        <end position="258"/>
    </location>
</feature>
<feature type="compositionally biased region" description="Acidic residues" evidence="11">
    <location>
        <begin position="387"/>
        <end position="409"/>
    </location>
</feature>
<dbReference type="GO" id="GO:0016887">
    <property type="term" value="F:ATP hydrolysis activity"/>
    <property type="evidence" value="ECO:0007669"/>
    <property type="project" value="TreeGrafter"/>
</dbReference>
<dbReference type="InterPro" id="IPR014012">
    <property type="entry name" value="HSA_dom"/>
</dbReference>
<evidence type="ECO:0000259" key="13">
    <source>
        <dbReference type="PROSITE" id="PS51192"/>
    </source>
</evidence>
<keyword evidence="6" id="KW-0067">ATP-binding</keyword>
<feature type="compositionally biased region" description="Basic and acidic residues" evidence="11">
    <location>
        <begin position="426"/>
        <end position="440"/>
    </location>
</feature>
<keyword evidence="7" id="KW-0156">Chromatin regulator</keyword>
<feature type="compositionally biased region" description="Acidic residues" evidence="11">
    <location>
        <begin position="201"/>
        <end position="212"/>
    </location>
</feature>
<dbReference type="CDD" id="cd04508">
    <property type="entry name" value="Tudor_SF"/>
    <property type="match status" value="1"/>
</dbReference>
<dbReference type="Pfam" id="PF07529">
    <property type="entry name" value="HSA"/>
    <property type="match status" value="1"/>
</dbReference>
<keyword evidence="9" id="KW-0539">Nucleus</keyword>
<dbReference type="PROSITE" id="PS51194">
    <property type="entry name" value="HELICASE_CTER"/>
    <property type="match status" value="1"/>
</dbReference>
<feature type="compositionally biased region" description="Basic and acidic residues" evidence="11">
    <location>
        <begin position="580"/>
        <end position="591"/>
    </location>
</feature>
<dbReference type="InterPro" id="IPR001650">
    <property type="entry name" value="Helicase_C-like"/>
</dbReference>
<dbReference type="SUPFAM" id="SSF52540">
    <property type="entry name" value="P-loop containing nucleoside triphosphate hydrolases"/>
    <property type="match status" value="2"/>
</dbReference>
<dbReference type="EMBL" id="HBHK01018020">
    <property type="protein sequence ID" value="CAD9692732.1"/>
    <property type="molecule type" value="Transcribed_RNA"/>
</dbReference>
<dbReference type="InterPro" id="IPR001202">
    <property type="entry name" value="WW_dom"/>
</dbReference>
<keyword evidence="5" id="KW-0347">Helicase</keyword>
<dbReference type="CDD" id="cd18793">
    <property type="entry name" value="SF2_C_SNF"/>
    <property type="match status" value="1"/>
</dbReference>
<dbReference type="InterPro" id="IPR011050">
    <property type="entry name" value="Pectin_lyase_fold/virulence"/>
</dbReference>
<evidence type="ECO:0000256" key="4">
    <source>
        <dbReference type="ARBA" id="ARBA00022801"/>
    </source>
</evidence>
<evidence type="ECO:0000256" key="7">
    <source>
        <dbReference type="ARBA" id="ARBA00022853"/>
    </source>
</evidence>
<dbReference type="PROSITE" id="PS51204">
    <property type="entry name" value="HSA"/>
    <property type="match status" value="1"/>
</dbReference>
<dbReference type="Gene3D" id="3.40.50.300">
    <property type="entry name" value="P-loop containing nucleotide triphosphate hydrolases"/>
    <property type="match status" value="1"/>
</dbReference>
<evidence type="ECO:0000259" key="15">
    <source>
        <dbReference type="PROSITE" id="PS51204"/>
    </source>
</evidence>
<dbReference type="InterPro" id="IPR014001">
    <property type="entry name" value="Helicase_ATP-bd"/>
</dbReference>
<dbReference type="Gene3D" id="2.160.20.10">
    <property type="entry name" value="Single-stranded right-handed beta-helix, Pectin lyase-like"/>
    <property type="match status" value="1"/>
</dbReference>
<dbReference type="InterPro" id="IPR049730">
    <property type="entry name" value="SNF2/RAD54-like_C"/>
</dbReference>
<accession>A0A7S2S8M9</accession>
<evidence type="ECO:0000259" key="12">
    <source>
        <dbReference type="PROSITE" id="PS50020"/>
    </source>
</evidence>
<evidence type="ECO:0000256" key="8">
    <source>
        <dbReference type="ARBA" id="ARBA00023125"/>
    </source>
</evidence>
<dbReference type="CDD" id="cd18003">
    <property type="entry name" value="DEXQc_SRCAP"/>
    <property type="match status" value="1"/>
</dbReference>
<keyword evidence="4" id="KW-0378">Hydrolase</keyword>
<dbReference type="PROSITE" id="PS01159">
    <property type="entry name" value="WW_DOMAIN_1"/>
    <property type="match status" value="1"/>
</dbReference>
<feature type="compositionally biased region" description="Basic and acidic residues" evidence="11">
    <location>
        <begin position="2369"/>
        <end position="2380"/>
    </location>
</feature>
<dbReference type="InterPro" id="IPR002999">
    <property type="entry name" value="Tudor"/>
</dbReference>
<feature type="region of interest" description="Disordered" evidence="11">
    <location>
        <begin position="2323"/>
        <end position="2423"/>
    </location>
</feature>
<feature type="domain" description="HSA" evidence="15">
    <location>
        <begin position="69"/>
        <end position="145"/>
    </location>
</feature>
<comment type="subcellular location">
    <subcellularLocation>
        <location evidence="1">Nucleus</location>
    </subcellularLocation>
</comment>
<dbReference type="PANTHER" id="PTHR45685:SF1">
    <property type="entry name" value="HELICASE SRCAP"/>
    <property type="match status" value="1"/>
</dbReference>
<comment type="similarity">
    <text evidence="2">Belongs to the SNF2/RAD54 helicase family. SWR1 subfamily.</text>
</comment>
<dbReference type="InterPro" id="IPR027417">
    <property type="entry name" value="P-loop_NTPase"/>
</dbReference>
<dbReference type="PROSITE" id="PS50020">
    <property type="entry name" value="WW_DOMAIN_2"/>
    <property type="match status" value="1"/>
</dbReference>
<dbReference type="GO" id="GO:0006338">
    <property type="term" value="P:chromatin remodeling"/>
    <property type="evidence" value="ECO:0007669"/>
    <property type="project" value="TreeGrafter"/>
</dbReference>
<dbReference type="SMART" id="SM00333">
    <property type="entry name" value="TUDOR"/>
    <property type="match status" value="1"/>
</dbReference>
<dbReference type="Gene3D" id="2.30.30.140">
    <property type="match status" value="1"/>
</dbReference>
<evidence type="ECO:0000256" key="11">
    <source>
        <dbReference type="SAM" id="MobiDB-lite"/>
    </source>
</evidence>
<feature type="compositionally biased region" description="Basic and acidic residues" evidence="11">
    <location>
        <begin position="358"/>
        <end position="372"/>
    </location>
</feature>
<protein>
    <submittedName>
        <fullName evidence="16">Uncharacterized protein</fullName>
    </submittedName>
</protein>
<feature type="region of interest" description="Disordered" evidence="11">
    <location>
        <begin position="300"/>
        <end position="491"/>
    </location>
</feature>
<evidence type="ECO:0000256" key="6">
    <source>
        <dbReference type="ARBA" id="ARBA00022840"/>
    </source>
</evidence>
<dbReference type="Gene3D" id="3.40.50.10810">
    <property type="entry name" value="Tandem AAA-ATPase domain"/>
    <property type="match status" value="1"/>
</dbReference>
<dbReference type="SMART" id="SM00487">
    <property type="entry name" value="DEXDc"/>
    <property type="match status" value="1"/>
</dbReference>
<evidence type="ECO:0000256" key="10">
    <source>
        <dbReference type="SAM" id="Coils"/>
    </source>
</evidence>
<dbReference type="GO" id="GO:0005524">
    <property type="term" value="F:ATP binding"/>
    <property type="evidence" value="ECO:0007669"/>
    <property type="project" value="UniProtKB-KW"/>
</dbReference>
<proteinExistence type="inferred from homology"/>
<feature type="region of interest" description="Disordered" evidence="11">
    <location>
        <begin position="2069"/>
        <end position="2088"/>
    </location>
</feature>
<feature type="region of interest" description="Disordered" evidence="11">
    <location>
        <begin position="710"/>
        <end position="742"/>
    </location>
</feature>
<name>A0A7S2S8M9_9STRA</name>
<feature type="region of interest" description="Disordered" evidence="11">
    <location>
        <begin position="1596"/>
        <end position="1640"/>
    </location>
</feature>
<dbReference type="FunFam" id="3.40.50.10810:FF:000005">
    <property type="entry name" value="Photoperiod-independent early flowering 1"/>
    <property type="match status" value="1"/>
</dbReference>
<keyword evidence="3" id="KW-0547">Nucleotide-binding</keyword>
<dbReference type="InterPro" id="IPR012334">
    <property type="entry name" value="Pectin_lyas_fold"/>
</dbReference>
<dbReference type="PROSITE" id="PS51192">
    <property type="entry name" value="HELICASE_ATP_BIND_1"/>
    <property type="match status" value="1"/>
</dbReference>
<feature type="coiled-coil region" evidence="10">
    <location>
        <begin position="1690"/>
        <end position="1717"/>
    </location>
</feature>
<feature type="compositionally biased region" description="Acidic residues" evidence="11">
    <location>
        <begin position="663"/>
        <end position="678"/>
    </location>
</feature>
<dbReference type="GO" id="GO:0042393">
    <property type="term" value="F:histone binding"/>
    <property type="evidence" value="ECO:0007669"/>
    <property type="project" value="TreeGrafter"/>
</dbReference>
<evidence type="ECO:0000256" key="9">
    <source>
        <dbReference type="ARBA" id="ARBA00023242"/>
    </source>
</evidence>
<dbReference type="GO" id="GO:0004386">
    <property type="term" value="F:helicase activity"/>
    <property type="evidence" value="ECO:0007669"/>
    <property type="project" value="UniProtKB-KW"/>
</dbReference>
<feature type="domain" description="Helicase C-terminal" evidence="14">
    <location>
        <begin position="1373"/>
        <end position="1521"/>
    </location>
</feature>
<dbReference type="SMART" id="SM00573">
    <property type="entry name" value="HSA"/>
    <property type="match status" value="1"/>
</dbReference>
<dbReference type="PANTHER" id="PTHR45685">
    <property type="entry name" value="HELICASE SRCAP-RELATED"/>
    <property type="match status" value="1"/>
</dbReference>
<evidence type="ECO:0000256" key="1">
    <source>
        <dbReference type="ARBA" id="ARBA00004123"/>
    </source>
</evidence>